<feature type="transmembrane region" description="Helical" evidence="1">
    <location>
        <begin position="21"/>
        <end position="46"/>
    </location>
</feature>
<evidence type="ECO:0000313" key="3">
    <source>
        <dbReference type="WBParaSite" id="MBELARI_LOCUS14121"/>
    </source>
</evidence>
<protein>
    <submittedName>
        <fullName evidence="3">LITAF domain-containing protein</fullName>
    </submittedName>
</protein>
<evidence type="ECO:0000256" key="1">
    <source>
        <dbReference type="SAM" id="Phobius"/>
    </source>
</evidence>
<evidence type="ECO:0000313" key="2">
    <source>
        <dbReference type="Proteomes" id="UP000887575"/>
    </source>
</evidence>
<reference evidence="3" key="1">
    <citation type="submission" date="2024-02" db="UniProtKB">
        <authorList>
            <consortium name="WormBaseParasite"/>
        </authorList>
    </citation>
    <scope>IDENTIFICATION</scope>
</reference>
<keyword evidence="1" id="KW-0472">Membrane</keyword>
<dbReference type="Proteomes" id="UP000887575">
    <property type="component" value="Unassembled WGS sequence"/>
</dbReference>
<dbReference type="WBParaSite" id="MBELARI_LOCUS14121">
    <property type="protein sequence ID" value="MBELARI_LOCUS14121"/>
    <property type="gene ID" value="MBELARI_LOCUS14121"/>
</dbReference>
<organism evidence="2 3">
    <name type="scientific">Mesorhabditis belari</name>
    <dbReference type="NCBI Taxonomy" id="2138241"/>
    <lineage>
        <taxon>Eukaryota</taxon>
        <taxon>Metazoa</taxon>
        <taxon>Ecdysozoa</taxon>
        <taxon>Nematoda</taxon>
        <taxon>Chromadorea</taxon>
        <taxon>Rhabditida</taxon>
        <taxon>Rhabditina</taxon>
        <taxon>Rhabditomorpha</taxon>
        <taxon>Rhabditoidea</taxon>
        <taxon>Rhabditidae</taxon>
        <taxon>Mesorhabditinae</taxon>
        <taxon>Mesorhabditis</taxon>
    </lineage>
</organism>
<accession>A0AAF3J3M2</accession>
<proteinExistence type="predicted"/>
<sequence>MYGFRDGASCANCGKEVQKHFTAIGFLLFIATFWFFCVGLWLLFLMREDFCVSCQSDWWASYAKEIRKNKLFVYDPRKAKIDSKSTQKRLKIERNDE</sequence>
<name>A0AAF3J3M2_9BILA</name>
<keyword evidence="1" id="KW-1133">Transmembrane helix</keyword>
<keyword evidence="2" id="KW-1185">Reference proteome</keyword>
<dbReference type="AlphaFoldDB" id="A0AAF3J3M2"/>
<keyword evidence="1" id="KW-0812">Transmembrane</keyword>